<dbReference type="Proteomes" id="UP000698222">
    <property type="component" value="Unassembled WGS sequence"/>
</dbReference>
<sequence length="36" mass="3769">MQGTTAGVASSVLAVEKYLPEDQQPVDPHALAQETS</sequence>
<dbReference type="EMBL" id="JAGIOC010000001">
    <property type="protein sequence ID" value="MBP2408085.1"/>
    <property type="molecule type" value="Genomic_DNA"/>
</dbReference>
<organism evidence="1 2">
    <name type="scientific">Brachybacterium fresconis</name>
    <dbReference type="NCBI Taxonomy" id="173363"/>
    <lineage>
        <taxon>Bacteria</taxon>
        <taxon>Bacillati</taxon>
        <taxon>Actinomycetota</taxon>
        <taxon>Actinomycetes</taxon>
        <taxon>Micrococcales</taxon>
        <taxon>Dermabacteraceae</taxon>
        <taxon>Brachybacterium</taxon>
    </lineage>
</organism>
<name>A0ABS4YH18_9MICO</name>
<evidence type="ECO:0000313" key="2">
    <source>
        <dbReference type="Proteomes" id="UP000698222"/>
    </source>
</evidence>
<protein>
    <submittedName>
        <fullName evidence="1">Uncharacterized protein</fullName>
    </submittedName>
</protein>
<proteinExistence type="predicted"/>
<comment type="caution">
    <text evidence="1">The sequence shown here is derived from an EMBL/GenBank/DDBJ whole genome shotgun (WGS) entry which is preliminary data.</text>
</comment>
<evidence type="ECO:0000313" key="1">
    <source>
        <dbReference type="EMBL" id="MBP2408085.1"/>
    </source>
</evidence>
<keyword evidence="2" id="KW-1185">Reference proteome</keyword>
<reference evidence="1 2" key="1">
    <citation type="submission" date="2021-03" db="EMBL/GenBank/DDBJ databases">
        <title>Sequencing the genomes of 1000 actinobacteria strains.</title>
        <authorList>
            <person name="Klenk H.-P."/>
        </authorList>
    </citation>
    <scope>NUCLEOTIDE SEQUENCE [LARGE SCALE GENOMIC DNA]</scope>
    <source>
        <strain evidence="1 2">DSM 14564</strain>
    </source>
</reference>
<accession>A0ABS4YH18</accession>
<gene>
    <name evidence="1" type="ORF">JOF44_000988</name>
</gene>